<reference evidence="2" key="1">
    <citation type="submission" date="2018-02" db="EMBL/GenBank/DDBJ databases">
        <title>Rhizophora mucronata_Transcriptome.</title>
        <authorList>
            <person name="Meera S.P."/>
            <person name="Sreeshan A."/>
            <person name="Augustine A."/>
        </authorList>
    </citation>
    <scope>NUCLEOTIDE SEQUENCE</scope>
    <source>
        <tissue evidence="2">Leaf</tissue>
    </source>
</reference>
<feature type="chain" id="PRO_5015179223" evidence="1">
    <location>
        <begin position="23"/>
        <end position="44"/>
    </location>
</feature>
<proteinExistence type="predicted"/>
<evidence type="ECO:0000256" key="1">
    <source>
        <dbReference type="SAM" id="SignalP"/>
    </source>
</evidence>
<sequence length="44" mass="5023">MKFMHNSLLGVNHLCLWQLLDRLLLLSLLVPYQKNGFLVGDLVG</sequence>
<keyword evidence="1" id="KW-0732">Signal</keyword>
<evidence type="ECO:0000313" key="2">
    <source>
        <dbReference type="EMBL" id="MBX56213.1"/>
    </source>
</evidence>
<name>A0A2P2PN87_RHIMU</name>
<feature type="signal peptide" evidence="1">
    <location>
        <begin position="1"/>
        <end position="22"/>
    </location>
</feature>
<dbReference type="EMBL" id="GGEC01075729">
    <property type="protein sequence ID" value="MBX56213.1"/>
    <property type="molecule type" value="Transcribed_RNA"/>
</dbReference>
<organism evidence="2">
    <name type="scientific">Rhizophora mucronata</name>
    <name type="common">Asiatic mangrove</name>
    <dbReference type="NCBI Taxonomy" id="61149"/>
    <lineage>
        <taxon>Eukaryota</taxon>
        <taxon>Viridiplantae</taxon>
        <taxon>Streptophyta</taxon>
        <taxon>Embryophyta</taxon>
        <taxon>Tracheophyta</taxon>
        <taxon>Spermatophyta</taxon>
        <taxon>Magnoliopsida</taxon>
        <taxon>eudicotyledons</taxon>
        <taxon>Gunneridae</taxon>
        <taxon>Pentapetalae</taxon>
        <taxon>rosids</taxon>
        <taxon>fabids</taxon>
        <taxon>Malpighiales</taxon>
        <taxon>Rhizophoraceae</taxon>
        <taxon>Rhizophora</taxon>
    </lineage>
</organism>
<dbReference type="AlphaFoldDB" id="A0A2P2PN87"/>
<protein>
    <submittedName>
        <fullName evidence="2">Uncharacterized protein</fullName>
    </submittedName>
</protein>
<accession>A0A2P2PN87</accession>